<dbReference type="EMBL" id="KN717814">
    <property type="protein sequence ID" value="KJH40122.1"/>
    <property type="molecule type" value="Genomic_DNA"/>
</dbReference>
<protein>
    <submittedName>
        <fullName evidence="2">Uncharacterized protein</fullName>
    </submittedName>
</protein>
<feature type="compositionally biased region" description="Polar residues" evidence="1">
    <location>
        <begin position="22"/>
        <end position="39"/>
    </location>
</feature>
<organism evidence="2 3">
    <name type="scientific">Dictyocaulus viviparus</name>
    <name type="common">Bovine lungworm</name>
    <dbReference type="NCBI Taxonomy" id="29172"/>
    <lineage>
        <taxon>Eukaryota</taxon>
        <taxon>Metazoa</taxon>
        <taxon>Ecdysozoa</taxon>
        <taxon>Nematoda</taxon>
        <taxon>Chromadorea</taxon>
        <taxon>Rhabditida</taxon>
        <taxon>Rhabditina</taxon>
        <taxon>Rhabditomorpha</taxon>
        <taxon>Strongyloidea</taxon>
        <taxon>Metastrongylidae</taxon>
        <taxon>Dictyocaulus</taxon>
    </lineage>
</organism>
<evidence type="ECO:0000313" key="2">
    <source>
        <dbReference type="EMBL" id="KJH40122.1"/>
    </source>
</evidence>
<reference evidence="2 3" key="1">
    <citation type="submission" date="2013-11" db="EMBL/GenBank/DDBJ databases">
        <title>Draft genome of the bovine lungworm Dictyocaulus viviparus.</title>
        <authorList>
            <person name="Mitreva M."/>
        </authorList>
    </citation>
    <scope>NUCLEOTIDE SEQUENCE [LARGE SCALE GENOMIC DNA]</scope>
    <source>
        <strain evidence="2 3">HannoverDv2000</strain>
    </source>
</reference>
<feature type="compositionally biased region" description="Polar residues" evidence="1">
    <location>
        <begin position="50"/>
        <end position="60"/>
    </location>
</feature>
<sequence>MGGRDGVGGVVSHLRCAVTPTLTPSAVSTSSMPNVTRSASKIRKDDKTTSEGATVNSSKRNSLEDRESSKLTLDDELFDILYAFRYTVFKIFGE</sequence>
<reference evidence="3" key="2">
    <citation type="journal article" date="2016" name="Sci. Rep.">
        <title>Dictyocaulus viviparus genome, variome and transcriptome elucidate lungworm biology and support future intervention.</title>
        <authorList>
            <person name="McNulty S.N."/>
            <person name="Strube C."/>
            <person name="Rosa B.A."/>
            <person name="Martin J.C."/>
            <person name="Tyagi R."/>
            <person name="Choi Y.J."/>
            <person name="Wang Q."/>
            <person name="Hallsworth Pepin K."/>
            <person name="Zhang X."/>
            <person name="Ozersky P."/>
            <person name="Wilson R.K."/>
            <person name="Sternberg P.W."/>
            <person name="Gasser R.B."/>
            <person name="Mitreva M."/>
        </authorList>
    </citation>
    <scope>NUCLEOTIDE SEQUENCE [LARGE SCALE GENOMIC DNA]</scope>
    <source>
        <strain evidence="3">HannoverDv2000</strain>
    </source>
</reference>
<evidence type="ECO:0000313" key="3">
    <source>
        <dbReference type="Proteomes" id="UP000053766"/>
    </source>
</evidence>
<feature type="region of interest" description="Disordered" evidence="1">
    <location>
        <begin position="22"/>
        <end position="70"/>
    </location>
</feature>
<feature type="compositionally biased region" description="Basic and acidic residues" evidence="1">
    <location>
        <begin position="61"/>
        <end position="70"/>
    </location>
</feature>
<evidence type="ECO:0000256" key="1">
    <source>
        <dbReference type="SAM" id="MobiDB-lite"/>
    </source>
</evidence>
<accession>A0A0D8X8M2</accession>
<keyword evidence="3" id="KW-1185">Reference proteome</keyword>
<name>A0A0D8X8M2_DICVI</name>
<gene>
    <name evidence="2" type="ORF">DICVIV_13950</name>
</gene>
<proteinExistence type="predicted"/>
<dbReference type="Proteomes" id="UP000053766">
    <property type="component" value="Unassembled WGS sequence"/>
</dbReference>
<dbReference type="OrthoDB" id="5859464at2759"/>
<dbReference type="AlphaFoldDB" id="A0A0D8X8M2"/>